<comment type="caution">
    <text evidence="9">Lacks conserved residue(s) required for the propagation of feature annotation.</text>
</comment>
<feature type="binding site" evidence="9">
    <location>
        <begin position="38"/>
        <end position="42"/>
    </location>
    <ligand>
        <name>4-amino-2-methyl-5-(diphosphooxymethyl)pyrimidine</name>
        <dbReference type="ChEBI" id="CHEBI:57841"/>
    </ligand>
</feature>
<evidence type="ECO:0000256" key="11">
    <source>
        <dbReference type="RuleBase" id="RU004253"/>
    </source>
</evidence>
<keyword evidence="5 9" id="KW-0784">Thiamine biosynthesis</keyword>
<feature type="binding site" evidence="9">
    <location>
        <position position="71"/>
    </location>
    <ligand>
        <name>Mg(2+)</name>
        <dbReference type="ChEBI" id="CHEBI:18420"/>
    </ligand>
</feature>
<name>A0A557RM53_9GAMM</name>
<accession>A0A557RM53</accession>
<dbReference type="InterPro" id="IPR022998">
    <property type="entry name" value="ThiamineP_synth_TenI"/>
</dbReference>
<comment type="catalytic activity">
    <reaction evidence="8 9 10">
        <text>2-[(2R,5Z)-2-carboxy-4-methylthiazol-5(2H)-ylidene]ethyl phosphate + 4-amino-2-methyl-5-(diphosphooxymethyl)pyrimidine + 2 H(+) = thiamine phosphate + CO2 + diphosphate</text>
        <dbReference type="Rhea" id="RHEA:47844"/>
        <dbReference type="ChEBI" id="CHEBI:15378"/>
        <dbReference type="ChEBI" id="CHEBI:16526"/>
        <dbReference type="ChEBI" id="CHEBI:33019"/>
        <dbReference type="ChEBI" id="CHEBI:37575"/>
        <dbReference type="ChEBI" id="CHEBI:57841"/>
        <dbReference type="ChEBI" id="CHEBI:62899"/>
        <dbReference type="EC" id="2.5.1.3"/>
    </reaction>
</comment>
<feature type="binding site" evidence="9">
    <location>
        <position position="139"/>
    </location>
    <ligand>
        <name>4-amino-2-methyl-5-(diphosphooxymethyl)pyrimidine</name>
        <dbReference type="ChEBI" id="CHEBI:57841"/>
    </ligand>
</feature>
<evidence type="ECO:0000256" key="10">
    <source>
        <dbReference type="RuleBase" id="RU003826"/>
    </source>
</evidence>
<feature type="binding site" evidence="9">
    <location>
        <position position="90"/>
    </location>
    <ligand>
        <name>Mg(2+)</name>
        <dbReference type="ChEBI" id="CHEBI:18420"/>
    </ligand>
</feature>
<proteinExistence type="inferred from homology"/>
<comment type="similarity">
    <text evidence="9 10">Belongs to the thiamine-phosphate synthase family.</text>
</comment>
<feature type="binding site" evidence="9">
    <location>
        <position position="166"/>
    </location>
    <ligand>
        <name>2-[(2R,5Z)-2-carboxy-4-methylthiazol-5(2H)-ylidene]ethyl phosphate</name>
        <dbReference type="ChEBI" id="CHEBI:62899"/>
    </ligand>
</feature>
<dbReference type="UniPathway" id="UPA00060">
    <property type="reaction ID" value="UER00141"/>
</dbReference>
<comment type="catalytic activity">
    <reaction evidence="7 9 10">
        <text>2-(2-carboxy-4-methylthiazol-5-yl)ethyl phosphate + 4-amino-2-methyl-5-(diphosphooxymethyl)pyrimidine + 2 H(+) = thiamine phosphate + CO2 + diphosphate</text>
        <dbReference type="Rhea" id="RHEA:47848"/>
        <dbReference type="ChEBI" id="CHEBI:15378"/>
        <dbReference type="ChEBI" id="CHEBI:16526"/>
        <dbReference type="ChEBI" id="CHEBI:33019"/>
        <dbReference type="ChEBI" id="CHEBI:37575"/>
        <dbReference type="ChEBI" id="CHEBI:57841"/>
        <dbReference type="ChEBI" id="CHEBI:62890"/>
        <dbReference type="EC" id="2.5.1.3"/>
    </reaction>
</comment>
<evidence type="ECO:0000256" key="9">
    <source>
        <dbReference type="HAMAP-Rule" id="MF_00097"/>
    </source>
</evidence>
<dbReference type="Proteomes" id="UP000316688">
    <property type="component" value="Unassembled WGS sequence"/>
</dbReference>
<dbReference type="EMBL" id="VMKP01000001">
    <property type="protein sequence ID" value="TVO66178.1"/>
    <property type="molecule type" value="Genomic_DNA"/>
</dbReference>
<dbReference type="InterPro" id="IPR036206">
    <property type="entry name" value="ThiamineP_synth_sf"/>
</dbReference>
<dbReference type="CDD" id="cd00564">
    <property type="entry name" value="TMP_TenI"/>
    <property type="match status" value="1"/>
</dbReference>
<evidence type="ECO:0000256" key="5">
    <source>
        <dbReference type="ARBA" id="ARBA00022977"/>
    </source>
</evidence>
<dbReference type="GO" id="GO:0009229">
    <property type="term" value="P:thiamine diphosphate biosynthetic process"/>
    <property type="evidence" value="ECO:0007669"/>
    <property type="project" value="UniProtKB-UniRule"/>
</dbReference>
<sequence>MTRPITGLYMVTDARRPPPVPVETAVAAALRGGVRIVQYRDKSDDTERRRHEAAALVAQCRAAGACFIVNDDIALARAVAADGVHLGRDDGDVAAARAALGLDRLIGVSCYADLDRARAAAEAGADYLAFGSLYPSPTKPESALAPLSVFREARAFTDRPLVGIGGINAGNIAEVTAAGADAVAVVEAISAAPDIEAATATLIDRGFGPAA</sequence>
<keyword evidence="14" id="KW-1185">Reference proteome</keyword>
<dbReference type="GO" id="GO:0004789">
    <property type="term" value="F:thiamine-phosphate diphosphorylase activity"/>
    <property type="evidence" value="ECO:0007669"/>
    <property type="project" value="UniProtKB-UniRule"/>
</dbReference>
<dbReference type="PANTHER" id="PTHR20857">
    <property type="entry name" value="THIAMINE-PHOSPHATE PYROPHOSPHORYLASE"/>
    <property type="match status" value="1"/>
</dbReference>
<comment type="pathway">
    <text evidence="1 9 11">Cofactor biosynthesis; thiamine diphosphate biosynthesis; thiamine phosphate from 4-amino-2-methyl-5-diphosphomethylpyrimidine and 4-methyl-5-(2-phosphoethyl)-thiazole: step 1/1.</text>
</comment>
<evidence type="ECO:0000256" key="1">
    <source>
        <dbReference type="ARBA" id="ARBA00005165"/>
    </source>
</evidence>
<comment type="caution">
    <text evidence="13">The sequence shown here is derived from an EMBL/GenBank/DDBJ whole genome shotgun (WGS) entry which is preliminary data.</text>
</comment>
<dbReference type="RefSeq" id="WP_144346768.1">
    <property type="nucleotide sequence ID" value="NZ_VMKP01000001.1"/>
</dbReference>
<feature type="binding site" evidence="9">
    <location>
        <position position="70"/>
    </location>
    <ligand>
        <name>4-amino-2-methyl-5-(diphosphooxymethyl)pyrimidine</name>
        <dbReference type="ChEBI" id="CHEBI:57841"/>
    </ligand>
</feature>
<keyword evidence="3 9" id="KW-0479">Metal-binding</keyword>
<dbReference type="Gene3D" id="3.20.20.70">
    <property type="entry name" value="Aldolase class I"/>
    <property type="match status" value="1"/>
</dbReference>
<evidence type="ECO:0000313" key="13">
    <source>
        <dbReference type="EMBL" id="TVO66178.1"/>
    </source>
</evidence>
<feature type="binding site" evidence="9">
    <location>
        <position position="109"/>
    </location>
    <ligand>
        <name>4-amino-2-methyl-5-(diphosphooxymethyl)pyrimidine</name>
        <dbReference type="ChEBI" id="CHEBI:57841"/>
    </ligand>
</feature>
<dbReference type="GO" id="GO:0005737">
    <property type="term" value="C:cytoplasm"/>
    <property type="evidence" value="ECO:0007669"/>
    <property type="project" value="TreeGrafter"/>
</dbReference>
<dbReference type="InterPro" id="IPR013785">
    <property type="entry name" value="Aldolase_TIM"/>
</dbReference>
<evidence type="ECO:0000256" key="7">
    <source>
        <dbReference type="ARBA" id="ARBA00047851"/>
    </source>
</evidence>
<evidence type="ECO:0000313" key="14">
    <source>
        <dbReference type="Proteomes" id="UP000316688"/>
    </source>
</evidence>
<evidence type="ECO:0000256" key="6">
    <source>
        <dbReference type="ARBA" id="ARBA00047334"/>
    </source>
</evidence>
<evidence type="ECO:0000256" key="3">
    <source>
        <dbReference type="ARBA" id="ARBA00022723"/>
    </source>
</evidence>
<dbReference type="PANTHER" id="PTHR20857:SF15">
    <property type="entry name" value="THIAMINE-PHOSPHATE SYNTHASE"/>
    <property type="match status" value="1"/>
</dbReference>
<gene>
    <name evidence="9" type="primary">thiE</name>
    <name evidence="13" type="ORF">FPL11_00285</name>
</gene>
<evidence type="ECO:0000256" key="4">
    <source>
        <dbReference type="ARBA" id="ARBA00022842"/>
    </source>
</evidence>
<keyword evidence="2 9" id="KW-0808">Transferase</keyword>
<organism evidence="13 14">
    <name type="scientific">Spiribacter aquaticus</name>
    <dbReference type="NCBI Taxonomy" id="1935996"/>
    <lineage>
        <taxon>Bacteria</taxon>
        <taxon>Pseudomonadati</taxon>
        <taxon>Pseudomonadota</taxon>
        <taxon>Gammaproteobacteria</taxon>
        <taxon>Chromatiales</taxon>
        <taxon>Ectothiorhodospiraceae</taxon>
        <taxon>Spiribacter</taxon>
    </lineage>
</organism>
<comment type="catalytic activity">
    <reaction evidence="6 9 10">
        <text>4-methyl-5-(2-phosphooxyethyl)-thiazole + 4-amino-2-methyl-5-(diphosphooxymethyl)pyrimidine + H(+) = thiamine phosphate + diphosphate</text>
        <dbReference type="Rhea" id="RHEA:22328"/>
        <dbReference type="ChEBI" id="CHEBI:15378"/>
        <dbReference type="ChEBI" id="CHEBI:33019"/>
        <dbReference type="ChEBI" id="CHEBI:37575"/>
        <dbReference type="ChEBI" id="CHEBI:57841"/>
        <dbReference type="ChEBI" id="CHEBI:58296"/>
        <dbReference type="EC" id="2.5.1.3"/>
    </reaction>
</comment>
<dbReference type="AlphaFoldDB" id="A0A557RM53"/>
<evidence type="ECO:0000256" key="8">
    <source>
        <dbReference type="ARBA" id="ARBA00047883"/>
    </source>
</evidence>
<dbReference type="GO" id="GO:0009228">
    <property type="term" value="P:thiamine biosynthetic process"/>
    <property type="evidence" value="ECO:0007669"/>
    <property type="project" value="UniProtKB-KW"/>
</dbReference>
<dbReference type="HAMAP" id="MF_00097">
    <property type="entry name" value="TMP_synthase"/>
    <property type="match status" value="1"/>
</dbReference>
<dbReference type="SUPFAM" id="SSF51391">
    <property type="entry name" value="Thiamin phosphate synthase"/>
    <property type="match status" value="1"/>
</dbReference>
<protein>
    <recommendedName>
        <fullName evidence="9">Thiamine-phosphate synthase</fullName>
        <shortName evidence="9">TP synthase</shortName>
        <shortName evidence="9">TPS</shortName>
        <ecNumber evidence="9">2.5.1.3</ecNumber>
    </recommendedName>
    <alternativeName>
        <fullName evidence="9">Thiamine-phosphate pyrophosphorylase</fullName>
        <shortName evidence="9">TMP pyrophosphorylase</shortName>
        <shortName evidence="9">TMP-PPase</shortName>
    </alternativeName>
</protein>
<evidence type="ECO:0000259" key="12">
    <source>
        <dbReference type="Pfam" id="PF02581"/>
    </source>
</evidence>
<evidence type="ECO:0000256" key="2">
    <source>
        <dbReference type="ARBA" id="ARBA00022679"/>
    </source>
</evidence>
<dbReference type="InterPro" id="IPR034291">
    <property type="entry name" value="TMP_synthase"/>
</dbReference>
<dbReference type="NCBIfam" id="TIGR00693">
    <property type="entry name" value="thiE"/>
    <property type="match status" value="1"/>
</dbReference>
<reference evidence="13 14" key="1">
    <citation type="submission" date="2019-07" db="EMBL/GenBank/DDBJ databases">
        <title>Reclasification of Spiribacter aquaticus.</title>
        <authorList>
            <person name="Leon M.J."/>
            <person name="Sanchez-Porro C."/>
            <person name="Ventosa A."/>
        </authorList>
    </citation>
    <scope>NUCLEOTIDE SEQUENCE [LARGE SCALE GENOMIC DNA]</scope>
    <source>
        <strain evidence="13 14">SP30</strain>
    </source>
</reference>
<feature type="binding site" evidence="9">
    <location>
        <begin position="136"/>
        <end position="138"/>
    </location>
    <ligand>
        <name>2-[(2R,5Z)-2-carboxy-4-methylthiazol-5(2H)-ylidene]ethyl phosphate</name>
        <dbReference type="ChEBI" id="CHEBI:62899"/>
    </ligand>
</feature>
<comment type="function">
    <text evidence="9">Condenses 4-methyl-5-(beta-hydroxyethyl)thiazole monophosphate (THZ-P) and 2-methyl-4-amino-5-hydroxymethyl pyrimidine pyrophosphate (HMP-PP) to form thiamine monophosphate (TMP).</text>
</comment>
<feature type="domain" description="Thiamine phosphate synthase/TenI" evidence="12">
    <location>
        <begin position="8"/>
        <end position="189"/>
    </location>
</feature>
<dbReference type="GO" id="GO:0000287">
    <property type="term" value="F:magnesium ion binding"/>
    <property type="evidence" value="ECO:0007669"/>
    <property type="project" value="UniProtKB-UniRule"/>
</dbReference>
<dbReference type="EC" id="2.5.1.3" evidence="9"/>
<dbReference type="Pfam" id="PF02581">
    <property type="entry name" value="TMP-TENI"/>
    <property type="match status" value="1"/>
</dbReference>
<comment type="cofactor">
    <cofactor evidence="9">
        <name>Mg(2+)</name>
        <dbReference type="ChEBI" id="CHEBI:18420"/>
    </cofactor>
    <text evidence="9">Binds 1 Mg(2+) ion per subunit.</text>
</comment>
<keyword evidence="4 9" id="KW-0460">Magnesium</keyword>